<gene>
    <name evidence="1" type="ORF">NCTC7807_00316</name>
</gene>
<dbReference type="RefSeq" id="WP_258565380.1">
    <property type="nucleotide sequence ID" value="NZ_UHID01000001.1"/>
</dbReference>
<dbReference type="EMBL" id="UHID01000001">
    <property type="protein sequence ID" value="SUO93337.1"/>
    <property type="molecule type" value="Genomic_DNA"/>
</dbReference>
<reference evidence="1 2" key="1">
    <citation type="submission" date="2018-06" db="EMBL/GenBank/DDBJ databases">
        <authorList>
            <consortium name="Pathogen Informatics"/>
            <person name="Doyle S."/>
        </authorList>
    </citation>
    <scope>NUCLEOTIDE SEQUENCE [LARGE SCALE GENOMIC DNA]</scope>
    <source>
        <strain evidence="1 2">NCTC7807</strain>
    </source>
</reference>
<sequence>MNKHKAAQGAALLAALGFTYPTALHLAAADVSFAVTFACSTAVFTAFLNTGLHLAAKVSTSSFRCPHCTFAVRVQNAAAGETRRWQEIAADHPHHLTNSRA</sequence>
<name>A0A380MPU6_STRGR</name>
<evidence type="ECO:0000313" key="2">
    <source>
        <dbReference type="Proteomes" id="UP000254150"/>
    </source>
</evidence>
<organism evidence="1 2">
    <name type="scientific">Streptomyces griseus</name>
    <dbReference type="NCBI Taxonomy" id="1911"/>
    <lineage>
        <taxon>Bacteria</taxon>
        <taxon>Bacillati</taxon>
        <taxon>Actinomycetota</taxon>
        <taxon>Actinomycetes</taxon>
        <taxon>Kitasatosporales</taxon>
        <taxon>Streptomycetaceae</taxon>
        <taxon>Streptomyces</taxon>
    </lineage>
</organism>
<proteinExistence type="predicted"/>
<evidence type="ECO:0000313" key="1">
    <source>
        <dbReference type="EMBL" id="SUO93337.1"/>
    </source>
</evidence>
<accession>A0A380MPU6</accession>
<dbReference type="AlphaFoldDB" id="A0A380MPU6"/>
<protein>
    <submittedName>
        <fullName evidence="1">Uncharacterized protein</fullName>
    </submittedName>
</protein>
<dbReference type="Proteomes" id="UP000254150">
    <property type="component" value="Unassembled WGS sequence"/>
</dbReference>